<protein>
    <submittedName>
        <fullName evidence="10">Four-carbon acid sugar kinase family protein</fullName>
    </submittedName>
</protein>
<dbReference type="InterPro" id="IPR031475">
    <property type="entry name" value="NBD_C"/>
</dbReference>
<dbReference type="SUPFAM" id="SSF142764">
    <property type="entry name" value="YgbK-like"/>
    <property type="match status" value="1"/>
</dbReference>
<dbReference type="GO" id="GO:0005524">
    <property type="term" value="F:ATP binding"/>
    <property type="evidence" value="ECO:0007669"/>
    <property type="project" value="UniProtKB-KW"/>
</dbReference>
<evidence type="ECO:0000259" key="7">
    <source>
        <dbReference type="Pfam" id="PF07005"/>
    </source>
</evidence>
<evidence type="ECO:0000313" key="9">
    <source>
        <dbReference type="EMBL" id="HGQ36574.1"/>
    </source>
</evidence>
<keyword evidence="4 10" id="KW-0418">Kinase</keyword>
<sequence length="422" mass="46544">MGGLVKVYKSVLVVADDFTGANDTILQFAKQGLRSISTLNLDSLKKYLNEYKAVAVSTESRADEPSTAYRKLYEVGLKVKEYKDLLLYKKVDSTLRGNIREEVKGLYDAVKPDLVVFAPAYPKQGRVTVNGVHLVNETPVDKTIFAKDPRAPVKSSNLRWYFEKVFGDLYTHVYLNELRSGKFLEKLGVYTLLSFDVENDFDLIAIARSLVNYSGKILWVGSAGLAEVLAYSAIIGNTRGRPTLLIVGSLNDVTKNQLNNYLKVFRCRLIKISIKDMVKYFDKEYNRVVEQAAEALRLGEDIAIATSYDQSQIDEGYALSSELGVEMDRVSDLIAKEFGRIMAKLILELGSKSFSGVFVAGGDTAIALVKSLGIDSLEVIGEVEPGIPILKCGDLIMVTKAGGFGEELTIVKIVTRIKGASI</sequence>
<dbReference type="Pfam" id="PF07005">
    <property type="entry name" value="SBD_N"/>
    <property type="match status" value="1"/>
</dbReference>
<evidence type="ECO:0000256" key="2">
    <source>
        <dbReference type="ARBA" id="ARBA00022679"/>
    </source>
</evidence>
<dbReference type="InterPro" id="IPR037051">
    <property type="entry name" value="4-carb_acid_sugar_kinase_N_sf"/>
</dbReference>
<proteinExistence type="inferred from homology"/>
<dbReference type="EMBL" id="DTCK01000042">
    <property type="protein sequence ID" value="HGQ36574.1"/>
    <property type="molecule type" value="Genomic_DNA"/>
</dbReference>
<dbReference type="EMBL" id="DTBD01000070">
    <property type="protein sequence ID" value="HGQ65093.1"/>
    <property type="molecule type" value="Genomic_DNA"/>
</dbReference>
<gene>
    <name evidence="10" type="ORF">ENU08_07610</name>
    <name evidence="9" type="ORF">ENU41_07895</name>
</gene>
<dbReference type="Pfam" id="PF17042">
    <property type="entry name" value="NBD_C"/>
    <property type="match status" value="1"/>
</dbReference>
<comment type="caution">
    <text evidence="10">The sequence shown here is derived from an EMBL/GenBank/DDBJ whole genome shotgun (WGS) entry which is preliminary data.</text>
</comment>
<keyword evidence="2" id="KW-0808">Transferase</keyword>
<keyword evidence="5" id="KW-0067">ATP-binding</keyword>
<dbReference type="Gene3D" id="3.40.980.20">
    <property type="entry name" value="Four-carbon acid sugar kinase, nucleotide binding domain"/>
    <property type="match status" value="1"/>
</dbReference>
<dbReference type="InterPro" id="IPR042213">
    <property type="entry name" value="NBD_C_sf"/>
</dbReference>
<name>A0A7C4JM36_9CREN</name>
<evidence type="ECO:0000256" key="1">
    <source>
        <dbReference type="ARBA" id="ARBA00005715"/>
    </source>
</evidence>
<dbReference type="InterPro" id="IPR010737">
    <property type="entry name" value="4-carb_acid_sugar_kinase_N"/>
</dbReference>
<accession>A0A7C4JM36</accession>
<dbReference type="AlphaFoldDB" id="A0A7C4JM36"/>
<comment type="similarity">
    <text evidence="1">Belongs to the four-carbon acid sugar kinase family.</text>
</comment>
<evidence type="ECO:0000256" key="3">
    <source>
        <dbReference type="ARBA" id="ARBA00022741"/>
    </source>
</evidence>
<evidence type="ECO:0000259" key="8">
    <source>
        <dbReference type="Pfam" id="PF17042"/>
    </source>
</evidence>
<evidence type="ECO:0000256" key="4">
    <source>
        <dbReference type="ARBA" id="ARBA00022777"/>
    </source>
</evidence>
<feature type="domain" description="Four-carbon acid sugar kinase N-terminal" evidence="7">
    <location>
        <begin position="12"/>
        <end position="228"/>
    </location>
</feature>
<evidence type="ECO:0000256" key="5">
    <source>
        <dbReference type="ARBA" id="ARBA00022840"/>
    </source>
</evidence>
<dbReference type="GO" id="GO:0016301">
    <property type="term" value="F:kinase activity"/>
    <property type="evidence" value="ECO:0007669"/>
    <property type="project" value="UniProtKB-KW"/>
</dbReference>
<evidence type="ECO:0000256" key="6">
    <source>
        <dbReference type="ARBA" id="ARBA00023277"/>
    </source>
</evidence>
<feature type="domain" description="Four-carbon acid sugar kinase nucleotide binding" evidence="8">
    <location>
        <begin position="244"/>
        <end position="409"/>
    </location>
</feature>
<dbReference type="Gene3D" id="3.40.50.10840">
    <property type="entry name" value="Putative sugar-binding, N-terminal domain"/>
    <property type="match status" value="1"/>
</dbReference>
<organism evidence="10">
    <name type="scientific">Ignisphaera aggregans</name>
    <dbReference type="NCBI Taxonomy" id="334771"/>
    <lineage>
        <taxon>Archaea</taxon>
        <taxon>Thermoproteota</taxon>
        <taxon>Thermoprotei</taxon>
        <taxon>Desulfurococcales</taxon>
        <taxon>Desulfurococcaceae</taxon>
        <taxon>Ignisphaera</taxon>
    </lineage>
</organism>
<keyword evidence="3" id="KW-0547">Nucleotide-binding</keyword>
<evidence type="ECO:0000313" key="10">
    <source>
        <dbReference type="EMBL" id="HGQ65093.1"/>
    </source>
</evidence>
<keyword evidence="6" id="KW-0119">Carbohydrate metabolism</keyword>
<reference evidence="10" key="1">
    <citation type="journal article" date="2020" name="mSystems">
        <title>Genome- and Community-Level Interaction Insights into Carbon Utilization and Element Cycling Functions of Hydrothermarchaeota in Hydrothermal Sediment.</title>
        <authorList>
            <person name="Zhou Z."/>
            <person name="Liu Y."/>
            <person name="Xu W."/>
            <person name="Pan J."/>
            <person name="Luo Z.H."/>
            <person name="Li M."/>
        </authorList>
    </citation>
    <scope>NUCLEOTIDE SEQUENCE [LARGE SCALE GENOMIC DNA]</scope>
    <source>
        <strain evidence="10">SpSt-637</strain>
        <strain evidence="9">SpSt-667</strain>
    </source>
</reference>